<feature type="domain" description="CoA carboxyltransferase N-terminal" evidence="1">
    <location>
        <begin position="1"/>
        <end position="150"/>
    </location>
</feature>
<dbReference type="PANTHER" id="PTHR43842:SF2">
    <property type="entry name" value="PROPIONYL-COA CARBOXYLASE BETA CHAIN, MITOCHONDRIAL"/>
    <property type="match status" value="1"/>
</dbReference>
<dbReference type="GO" id="GO:0004658">
    <property type="term" value="F:propionyl-CoA carboxylase activity"/>
    <property type="evidence" value="ECO:0007669"/>
    <property type="project" value="TreeGrafter"/>
</dbReference>
<protein>
    <submittedName>
        <fullName evidence="3">Carboxyl transferase</fullName>
    </submittedName>
</protein>
<evidence type="ECO:0000313" key="3">
    <source>
        <dbReference type="EMBL" id="MBK6087724.1"/>
    </source>
</evidence>
<proteinExistence type="predicted"/>
<dbReference type="InterPro" id="IPR051047">
    <property type="entry name" value="AccD/PCCB"/>
</dbReference>
<dbReference type="RefSeq" id="WP_186833495.1">
    <property type="nucleotide sequence ID" value="NZ_JAEQMG010000041.1"/>
</dbReference>
<evidence type="ECO:0000313" key="4">
    <source>
        <dbReference type="Proteomes" id="UP000633365"/>
    </source>
</evidence>
<evidence type="ECO:0000259" key="1">
    <source>
        <dbReference type="PROSITE" id="PS50980"/>
    </source>
</evidence>
<dbReference type="InterPro" id="IPR029045">
    <property type="entry name" value="ClpP/crotonase-like_dom_sf"/>
</dbReference>
<dbReference type="PROSITE" id="PS50980">
    <property type="entry name" value="COA_CT_NTER"/>
    <property type="match status" value="1"/>
</dbReference>
<name>A0A934WR15_9FIRM</name>
<organism evidence="3 4">
    <name type="scientific">Ruminococcus difficilis</name>
    <dbReference type="NCBI Taxonomy" id="2763069"/>
    <lineage>
        <taxon>Bacteria</taxon>
        <taxon>Bacillati</taxon>
        <taxon>Bacillota</taxon>
        <taxon>Clostridia</taxon>
        <taxon>Eubacteriales</taxon>
        <taxon>Oscillospiraceae</taxon>
        <taxon>Ruminococcus</taxon>
    </lineage>
</organism>
<sequence length="427" mass="44858">MGVEKYSSYDVLNAFFDEGSFNETDAYLKGDSGEAEAVTGYGTVEGVNVYAFAQNVDVCGGAMSRAQSKKITELYDLALKTGAPVIGFYNSVGGRLEQKYELLSAYGEILRKSSKLSGIVPQISVILGSCMGTSALIASAADFIIMEKDAKLSVDTIGDKASAQDNLEAGAVSFICEGYEACVDQAKALLAYLPANNLEPAPAFEPIPAYAEPDKLPKYFADEDSLLCVGGGYGEPVCTAFGRVNGYPVGIIVTKGGVISADGAKKMTKHVRFCDAFSIPLITIVDAEKFENLSDASKLISTYADATAVKISIISGTAVGAVYIALAGSTAGADLVYALDDAIVSPIAPKAAAFILDNSIADAPAAEQDQLAMEYVKANLTAVKAAEDGYIDDIVEPDTLRDKLTGAIEILLSKRVSTLPKKHTTKV</sequence>
<dbReference type="PROSITE" id="PS50989">
    <property type="entry name" value="COA_CT_CTER"/>
    <property type="match status" value="1"/>
</dbReference>
<dbReference type="Pfam" id="PF01039">
    <property type="entry name" value="Carboxyl_trans"/>
    <property type="match status" value="1"/>
</dbReference>
<dbReference type="Gene3D" id="3.90.226.10">
    <property type="entry name" value="2-enoyl-CoA Hydratase, Chain A, domain 1"/>
    <property type="match status" value="2"/>
</dbReference>
<dbReference type="EMBL" id="JAEQMG010000041">
    <property type="protein sequence ID" value="MBK6087724.1"/>
    <property type="molecule type" value="Genomic_DNA"/>
</dbReference>
<keyword evidence="3" id="KW-0808">Transferase</keyword>
<accession>A0A934WR15</accession>
<comment type="caution">
    <text evidence="3">The sequence shown here is derived from an EMBL/GenBank/DDBJ whole genome shotgun (WGS) entry which is preliminary data.</text>
</comment>
<dbReference type="InterPro" id="IPR034733">
    <property type="entry name" value="AcCoA_carboxyl_beta"/>
</dbReference>
<feature type="domain" description="CoA carboxyltransferase C-terminal" evidence="2">
    <location>
        <begin position="190"/>
        <end position="414"/>
    </location>
</feature>
<dbReference type="GO" id="GO:0016740">
    <property type="term" value="F:transferase activity"/>
    <property type="evidence" value="ECO:0007669"/>
    <property type="project" value="UniProtKB-KW"/>
</dbReference>
<keyword evidence="4" id="KW-1185">Reference proteome</keyword>
<dbReference type="InterPro" id="IPR011762">
    <property type="entry name" value="COA_CT_N"/>
</dbReference>
<dbReference type="AlphaFoldDB" id="A0A934WR15"/>
<gene>
    <name evidence="3" type="ORF">JKK62_03490</name>
</gene>
<evidence type="ECO:0000259" key="2">
    <source>
        <dbReference type="PROSITE" id="PS50989"/>
    </source>
</evidence>
<dbReference type="PANTHER" id="PTHR43842">
    <property type="entry name" value="PROPIONYL-COA CARBOXYLASE BETA CHAIN"/>
    <property type="match status" value="1"/>
</dbReference>
<dbReference type="Proteomes" id="UP000633365">
    <property type="component" value="Unassembled WGS sequence"/>
</dbReference>
<dbReference type="SUPFAM" id="SSF52096">
    <property type="entry name" value="ClpP/crotonase"/>
    <property type="match status" value="2"/>
</dbReference>
<reference evidence="3" key="1">
    <citation type="submission" date="2021-01" db="EMBL/GenBank/DDBJ databases">
        <title>Genome public.</title>
        <authorList>
            <person name="Liu C."/>
            <person name="Sun Q."/>
        </authorList>
    </citation>
    <scope>NUCLEOTIDE SEQUENCE</scope>
    <source>
        <strain evidence="3">M6</strain>
    </source>
</reference>
<dbReference type="InterPro" id="IPR011763">
    <property type="entry name" value="COA_CT_C"/>
</dbReference>